<organism evidence="13 14">
    <name type="scientific">Zosterops lateralis melanops</name>
    <dbReference type="NCBI Taxonomy" id="1220523"/>
    <lineage>
        <taxon>Eukaryota</taxon>
        <taxon>Metazoa</taxon>
        <taxon>Chordata</taxon>
        <taxon>Craniata</taxon>
        <taxon>Vertebrata</taxon>
        <taxon>Euteleostomi</taxon>
        <taxon>Archelosauria</taxon>
        <taxon>Archosauria</taxon>
        <taxon>Dinosauria</taxon>
        <taxon>Saurischia</taxon>
        <taxon>Theropoda</taxon>
        <taxon>Coelurosauria</taxon>
        <taxon>Aves</taxon>
        <taxon>Neognathae</taxon>
        <taxon>Neoaves</taxon>
        <taxon>Telluraves</taxon>
        <taxon>Australaves</taxon>
        <taxon>Passeriformes</taxon>
        <taxon>Sylvioidea</taxon>
        <taxon>Zosteropidae</taxon>
        <taxon>Zosterops</taxon>
    </lineage>
</organism>
<dbReference type="Gene3D" id="3.90.550.10">
    <property type="entry name" value="Spore Coat Polysaccharide Biosynthesis Protein SpsA, Chain A"/>
    <property type="match status" value="1"/>
</dbReference>
<evidence type="ECO:0000256" key="7">
    <source>
        <dbReference type="ARBA" id="ARBA00023034"/>
    </source>
</evidence>
<keyword evidence="7 10" id="KW-0333">Golgi apparatus</keyword>
<keyword evidence="14" id="KW-1185">Reference proteome</keyword>
<dbReference type="InterPro" id="IPR029044">
    <property type="entry name" value="Nucleotide-diphossugar_trans"/>
</dbReference>
<comment type="catalytic activity">
    <reaction evidence="9 10">
        <text>an N-acetyl-beta-D-glucosaminyl derivative + UDP-N-acetyl-alpha-D-galactosamine = an N-acetyl-beta-D-galactosaminyl-(1-&gt;4)-N-acetyl-beta-D-glucosaminyl derivative + UDP + H(+)</text>
        <dbReference type="Rhea" id="RHEA:20493"/>
        <dbReference type="ChEBI" id="CHEBI:15378"/>
        <dbReference type="ChEBI" id="CHEBI:58223"/>
        <dbReference type="ChEBI" id="CHEBI:61631"/>
        <dbReference type="ChEBI" id="CHEBI:67138"/>
        <dbReference type="ChEBI" id="CHEBI:138027"/>
        <dbReference type="EC" id="2.4.1.244"/>
    </reaction>
</comment>
<dbReference type="FunFam" id="3.90.550.10:FF:000063">
    <property type="entry name" value="Beta-1,4-N-acetylgalactosaminyltransferase"/>
    <property type="match status" value="1"/>
</dbReference>
<dbReference type="Ensembl" id="ENSZLMT00000000057.1">
    <property type="protein sequence ID" value="ENSZLMP00000000053.1"/>
    <property type="gene ID" value="ENSZLMG00000000036.1"/>
</dbReference>
<feature type="compositionally biased region" description="Low complexity" evidence="11">
    <location>
        <begin position="414"/>
        <end position="427"/>
    </location>
</feature>
<dbReference type="PROSITE" id="PS51820">
    <property type="entry name" value="PA14"/>
    <property type="match status" value="1"/>
</dbReference>
<dbReference type="InterPro" id="IPR011658">
    <property type="entry name" value="PA14_dom"/>
</dbReference>
<dbReference type="AlphaFoldDB" id="A0A8D2NKF6"/>
<evidence type="ECO:0000313" key="13">
    <source>
        <dbReference type="Ensembl" id="ENSZLMP00000000053.1"/>
    </source>
</evidence>
<evidence type="ECO:0000256" key="8">
    <source>
        <dbReference type="ARBA" id="ARBA00023136"/>
    </source>
</evidence>
<dbReference type="PANTHER" id="PTHR12369:SF46">
    <property type="entry name" value="N-ACETYL-BETA-GLUCOSAMINYL-GLYCOPROTEIN 4-BETA-N-ACETYLGALACTOSAMINYLTRANSFERASE 1"/>
    <property type="match status" value="1"/>
</dbReference>
<evidence type="ECO:0000313" key="14">
    <source>
        <dbReference type="Proteomes" id="UP000694401"/>
    </source>
</evidence>
<dbReference type="GO" id="GO:0032580">
    <property type="term" value="C:Golgi cisterna membrane"/>
    <property type="evidence" value="ECO:0007669"/>
    <property type="project" value="UniProtKB-SubCell"/>
</dbReference>
<comment type="function">
    <text evidence="10">Transfers N-acetylgalactosamine (GalNAc) from UDP-GalNAc to N-acetylglucosamine-beta-benzyl with a beta-1,4-linkage to form N,N'-diacetyllactosediamine, GalNAc-beta-1,4-GlcNAc structures in N-linked glycans and probably O-linked glycans.</text>
</comment>
<feature type="region of interest" description="Disordered" evidence="11">
    <location>
        <begin position="475"/>
        <end position="546"/>
    </location>
</feature>
<dbReference type="EC" id="2.4.1.244" evidence="10"/>
<name>A0A8D2NKF6_ZOSLA</name>
<dbReference type="InterPro" id="IPR037524">
    <property type="entry name" value="PA14/GLEYA"/>
</dbReference>
<reference evidence="13" key="1">
    <citation type="submission" date="2025-08" db="UniProtKB">
        <authorList>
            <consortium name="Ensembl"/>
        </authorList>
    </citation>
    <scope>IDENTIFICATION</scope>
</reference>
<keyword evidence="5 10" id="KW-0735">Signal-anchor</keyword>
<reference evidence="13" key="2">
    <citation type="submission" date="2025-09" db="UniProtKB">
        <authorList>
            <consortium name="Ensembl"/>
        </authorList>
    </citation>
    <scope>IDENTIFICATION</scope>
</reference>
<comment type="similarity">
    <text evidence="2 10">Belongs to the chondroitin N-acetylgalactosaminyltransferase family.</text>
</comment>
<dbReference type="PANTHER" id="PTHR12369">
    <property type="entry name" value="CHONDROITIN SYNTHASE"/>
    <property type="match status" value="1"/>
</dbReference>
<dbReference type="SMART" id="SM00758">
    <property type="entry name" value="PA14"/>
    <property type="match status" value="1"/>
</dbReference>
<dbReference type="Proteomes" id="UP000694401">
    <property type="component" value="Unassembled WGS sequence"/>
</dbReference>
<accession>A0A8D2NKF6</accession>
<evidence type="ECO:0000256" key="9">
    <source>
        <dbReference type="ARBA" id="ARBA00052364"/>
    </source>
</evidence>
<feature type="domain" description="PA14" evidence="12">
    <location>
        <begin position="30"/>
        <end position="199"/>
    </location>
</feature>
<sequence>CEIFCLGLATLKMRYLDHGILVWVGRDLKQYKGKANLHVFEDWCGGAVRHLRKNLHFPLFPHTRTTVKKLAVSPKWKNYGLRIFGYIHPFKDGDFQFSVASDDNSEFWLSSDDSPSNSRLVAFVGKLGTEWTAPGEFTKFSSQVSKPLRLMSSRRYYFELLHKQDDRGSDHVEVGDAPWRMLPVCPGVQPRPCPTDESSLKMNHVEHIPQTLASHSGSHLWEAQQDEHGADMLKADPRDTFFLTPAIEASRVENVLVPCAYSPTYVVKDFPIARYQGLQFVYLSFVYPNDFTRLTHMETENKCFYRESPLYLEKFGFYKYMKMDEEEEDPRHRAFLFLGPDNFLEDEEEEEEGVDSPEPTDPPPEAKEQSFGPAPRAKGKDPAPEDELGLPASPKHSTALGLQPHLSVPIFGGKAKMPSPSRPAAPSEAKKPRKTQEKVYVTRLQPGKRKAPAQQPAFPGIFLYPKPVKRVHLRSRTPQKHPITPNKLRTIPGRPATADYNSSEATRSEGTRVTSFLKVSETTASQQEEGKGQEEEEDEEEMSDYSYEAGELQQGWLEDSINWQRTFSVNSVDFELLRSDWNDLRCNVSGNLQLSESEVVDVVAQYMERLNEKNGGIYTLLRIINVEKRRDTARGNRYLLELELAERGQRTVRLSEYVYVLLHQDKQDDSAEANPDGLALGATEPQPSAWSILYGKSVLCRPLRLSWRQDVMVHFVVPVKNQARWVQQFISDMASLYGATRDANFNVILVDFDSEDMDVEKALQDARLPRFQYLRRTGNFERSAGLQAGVDMVEDEHSIVFLCDLHIHFPANILDSIRKHCVEGKLAYAPIVMRLSCGSSPREPNGYWEVNGFGLFGIYKSDFDRVGGMNTEEFRDRWGGEDWELLDRVLQSGLEVERLRLRNFYHYYHSKRGMWNARSKKPSKD</sequence>
<proteinExistence type="inferred from homology"/>
<evidence type="ECO:0000256" key="2">
    <source>
        <dbReference type="ARBA" id="ARBA00009239"/>
    </source>
</evidence>
<evidence type="ECO:0000256" key="1">
    <source>
        <dbReference type="ARBA" id="ARBA00004447"/>
    </source>
</evidence>
<dbReference type="InterPro" id="IPR051227">
    <property type="entry name" value="CS_glycosyltransferase"/>
</dbReference>
<keyword evidence="3 10" id="KW-0808">Transferase</keyword>
<evidence type="ECO:0000256" key="11">
    <source>
        <dbReference type="SAM" id="MobiDB-lite"/>
    </source>
</evidence>
<keyword evidence="8" id="KW-0472">Membrane</keyword>
<evidence type="ECO:0000256" key="3">
    <source>
        <dbReference type="ARBA" id="ARBA00022679"/>
    </source>
</evidence>
<dbReference type="GO" id="GO:0033842">
    <property type="term" value="F:N-acetyl-beta-glucosaminyl-derivative 4-beta-N-acetylgalactosaminyltransferase activity"/>
    <property type="evidence" value="ECO:0007669"/>
    <property type="project" value="UniProtKB-EC"/>
</dbReference>
<evidence type="ECO:0000256" key="10">
    <source>
        <dbReference type="RuleBase" id="RU364016"/>
    </source>
</evidence>
<dbReference type="SUPFAM" id="SSF53448">
    <property type="entry name" value="Nucleotide-diphospho-sugar transferases"/>
    <property type="match status" value="1"/>
</dbReference>
<evidence type="ECO:0000256" key="6">
    <source>
        <dbReference type="ARBA" id="ARBA00022989"/>
    </source>
</evidence>
<feature type="compositionally biased region" description="Acidic residues" evidence="11">
    <location>
        <begin position="346"/>
        <end position="355"/>
    </location>
</feature>
<keyword evidence="6" id="KW-1133">Transmembrane helix</keyword>
<comment type="subcellular location">
    <subcellularLocation>
        <location evidence="1 10">Golgi apparatus</location>
        <location evidence="1 10">Golgi stack membrane</location>
        <topology evidence="1 10">Single-pass type II membrane protein</topology>
    </subcellularLocation>
</comment>
<protein>
    <recommendedName>
        <fullName evidence="10">Beta-1,4-N-acetylgalactosaminyltransferase</fullName>
        <ecNumber evidence="10">2.4.1.244</ecNumber>
    </recommendedName>
</protein>
<dbReference type="InterPro" id="IPR008428">
    <property type="entry name" value="Chond_GalNAc"/>
</dbReference>
<evidence type="ECO:0000256" key="4">
    <source>
        <dbReference type="ARBA" id="ARBA00022692"/>
    </source>
</evidence>
<evidence type="ECO:0000256" key="5">
    <source>
        <dbReference type="ARBA" id="ARBA00022968"/>
    </source>
</evidence>
<dbReference type="Pfam" id="PF05679">
    <property type="entry name" value="CHGN"/>
    <property type="match status" value="1"/>
</dbReference>
<keyword evidence="4" id="KW-0812">Transmembrane</keyword>
<evidence type="ECO:0000259" key="12">
    <source>
        <dbReference type="PROSITE" id="PS51820"/>
    </source>
</evidence>
<feature type="compositionally biased region" description="Basic and acidic residues" evidence="11">
    <location>
        <begin position="428"/>
        <end position="437"/>
    </location>
</feature>
<feature type="compositionally biased region" description="Acidic residues" evidence="11">
    <location>
        <begin position="534"/>
        <end position="543"/>
    </location>
</feature>
<feature type="region of interest" description="Disordered" evidence="11">
    <location>
        <begin position="346"/>
        <end position="438"/>
    </location>
</feature>